<gene>
    <name evidence="3" type="ORF">E5676_scaffold325G00170</name>
    <name evidence="2" type="ORF">E6C27_scaffold1480G00350</name>
</gene>
<dbReference type="AlphaFoldDB" id="A0A5A7T2A3"/>
<feature type="domain" description="Integrase catalytic" evidence="1">
    <location>
        <begin position="29"/>
        <end position="95"/>
    </location>
</feature>
<proteinExistence type="predicted"/>
<protein>
    <submittedName>
        <fullName evidence="2">Reverse transcriptase</fullName>
    </submittedName>
</protein>
<dbReference type="GO" id="GO:0003964">
    <property type="term" value="F:RNA-directed DNA polymerase activity"/>
    <property type="evidence" value="ECO:0007669"/>
    <property type="project" value="UniProtKB-KW"/>
</dbReference>
<dbReference type="InterPro" id="IPR001584">
    <property type="entry name" value="Integrase_cat-core"/>
</dbReference>
<dbReference type="Gene3D" id="3.30.420.10">
    <property type="entry name" value="Ribonuclease H-like superfamily/Ribonuclease H"/>
    <property type="match status" value="1"/>
</dbReference>
<dbReference type="GO" id="GO:0015074">
    <property type="term" value="P:DNA integration"/>
    <property type="evidence" value="ECO:0007669"/>
    <property type="project" value="InterPro"/>
</dbReference>
<comment type="caution">
    <text evidence="2">The sequence shown here is derived from an EMBL/GenBank/DDBJ whole genome shotgun (WGS) entry which is preliminary data.</text>
</comment>
<dbReference type="PROSITE" id="PS50994">
    <property type="entry name" value="INTEGRASE"/>
    <property type="match status" value="1"/>
</dbReference>
<dbReference type="GO" id="GO:0003676">
    <property type="term" value="F:nucleic acid binding"/>
    <property type="evidence" value="ECO:0007669"/>
    <property type="project" value="InterPro"/>
</dbReference>
<reference evidence="4 5" key="1">
    <citation type="submission" date="2019-08" db="EMBL/GenBank/DDBJ databases">
        <title>Draft genome sequences of two oriental melons (Cucumis melo L. var makuwa).</title>
        <authorList>
            <person name="Kwon S.-Y."/>
        </authorList>
    </citation>
    <scope>NUCLEOTIDE SEQUENCE [LARGE SCALE GENOMIC DNA]</scope>
    <source>
        <strain evidence="5">cv. Chang Bougi</strain>
        <strain evidence="4">cv. SW 3</strain>
        <tissue evidence="2">Leaf</tissue>
    </source>
</reference>
<dbReference type="PANTHER" id="PTHR45835">
    <property type="entry name" value="YALI0A06105P"/>
    <property type="match status" value="1"/>
</dbReference>
<dbReference type="PANTHER" id="PTHR45835:SF107">
    <property type="entry name" value="INTEGRASE CATALYTIC DOMAIN-CONTAINING PROTEIN"/>
    <property type="match status" value="1"/>
</dbReference>
<accession>A0A5A7T2A3</accession>
<evidence type="ECO:0000313" key="2">
    <source>
        <dbReference type="EMBL" id="KAA0036908.1"/>
    </source>
</evidence>
<keyword evidence="2" id="KW-0808">Transferase</keyword>
<keyword evidence="2" id="KW-0548">Nucleotidyltransferase</keyword>
<dbReference type="InterPro" id="IPR012337">
    <property type="entry name" value="RNaseH-like_sf"/>
</dbReference>
<dbReference type="OrthoDB" id="1435404at2759"/>
<evidence type="ECO:0000313" key="5">
    <source>
        <dbReference type="Proteomes" id="UP000321947"/>
    </source>
</evidence>
<dbReference type="Proteomes" id="UP000321947">
    <property type="component" value="Unassembled WGS sequence"/>
</dbReference>
<dbReference type="EMBL" id="SSTD01002800">
    <property type="protein sequence ID" value="TYK27345.1"/>
    <property type="molecule type" value="Genomic_DNA"/>
</dbReference>
<evidence type="ECO:0000313" key="4">
    <source>
        <dbReference type="Proteomes" id="UP000321393"/>
    </source>
</evidence>
<evidence type="ECO:0000313" key="3">
    <source>
        <dbReference type="EMBL" id="TYK27345.1"/>
    </source>
</evidence>
<dbReference type="EMBL" id="SSTE01019181">
    <property type="protein sequence ID" value="KAA0036908.1"/>
    <property type="molecule type" value="Genomic_DNA"/>
</dbReference>
<sequence length="95" mass="10974">MQYTKKCLVYQQDKVKKAKVIGLLEPLLVPARPWQSVSMDFITHLPKVGNFEAILVTIDRFSKYVTFIPSTKLCSAQLTTQLFFRHVLKFWGVPT</sequence>
<dbReference type="Proteomes" id="UP000321393">
    <property type="component" value="Unassembled WGS sequence"/>
</dbReference>
<name>A0A5A7T2A3_CUCMM</name>
<dbReference type="InterPro" id="IPR036397">
    <property type="entry name" value="RNaseH_sf"/>
</dbReference>
<dbReference type="SUPFAM" id="SSF53098">
    <property type="entry name" value="Ribonuclease H-like"/>
    <property type="match status" value="1"/>
</dbReference>
<keyword evidence="2" id="KW-0695">RNA-directed DNA polymerase</keyword>
<evidence type="ECO:0000259" key="1">
    <source>
        <dbReference type="PROSITE" id="PS50994"/>
    </source>
</evidence>
<dbReference type="STRING" id="1194695.A0A5A7T2A3"/>
<organism evidence="2 4">
    <name type="scientific">Cucumis melo var. makuwa</name>
    <name type="common">Oriental melon</name>
    <dbReference type="NCBI Taxonomy" id="1194695"/>
    <lineage>
        <taxon>Eukaryota</taxon>
        <taxon>Viridiplantae</taxon>
        <taxon>Streptophyta</taxon>
        <taxon>Embryophyta</taxon>
        <taxon>Tracheophyta</taxon>
        <taxon>Spermatophyta</taxon>
        <taxon>Magnoliopsida</taxon>
        <taxon>eudicotyledons</taxon>
        <taxon>Gunneridae</taxon>
        <taxon>Pentapetalae</taxon>
        <taxon>rosids</taxon>
        <taxon>fabids</taxon>
        <taxon>Cucurbitales</taxon>
        <taxon>Cucurbitaceae</taxon>
        <taxon>Benincaseae</taxon>
        <taxon>Cucumis</taxon>
    </lineage>
</organism>